<evidence type="ECO:0000256" key="1">
    <source>
        <dbReference type="ARBA" id="ARBA00004459"/>
    </source>
</evidence>
<evidence type="ECO:0000256" key="6">
    <source>
        <dbReference type="ARBA" id="ARBA00023288"/>
    </source>
</evidence>
<keyword evidence="2 10" id="KW-0732">Signal</keyword>
<comment type="caution">
    <text evidence="11">The sequence shown here is derived from an EMBL/GenBank/DDBJ whole genome shotgun (WGS) entry which is preliminary data.</text>
</comment>
<accession>A0A0N0IC20</accession>
<keyword evidence="5" id="KW-0998">Cell outer membrane</keyword>
<evidence type="ECO:0000256" key="10">
    <source>
        <dbReference type="SAM" id="SignalP"/>
    </source>
</evidence>
<keyword evidence="12" id="KW-1185">Reference proteome</keyword>
<feature type="signal peptide" evidence="10">
    <location>
        <begin position="1"/>
        <end position="23"/>
    </location>
</feature>
<evidence type="ECO:0000256" key="2">
    <source>
        <dbReference type="ARBA" id="ARBA00022729"/>
    </source>
</evidence>
<feature type="compositionally biased region" description="Low complexity" evidence="9">
    <location>
        <begin position="39"/>
        <end position="58"/>
    </location>
</feature>
<name>A0A0N0IC20_9GAMM</name>
<proteinExistence type="inferred from homology"/>
<comment type="subcellular location">
    <subcellularLocation>
        <location evidence="1">Cell outer membrane</location>
        <topology evidence="1">Lipid-anchor</topology>
    </subcellularLocation>
</comment>
<reference evidence="11 12" key="1">
    <citation type="submission" date="2015-07" db="EMBL/GenBank/DDBJ databases">
        <title>ATOL: Assembling a taxonomically balanced genome-scale reconstruction of the evolutionary history of the Enterobacteriaceae.</title>
        <authorList>
            <person name="Plunkett G.III."/>
            <person name="Neeno-Eckwall E.C."/>
            <person name="Glasner J.D."/>
            <person name="Perna N.T."/>
        </authorList>
    </citation>
    <scope>NUCLEOTIDE SEQUENCE [LARGE SCALE GENOMIC DNA]</scope>
    <source>
        <strain evidence="11 12">ATCC 35017</strain>
    </source>
</reference>
<protein>
    <recommendedName>
        <fullName evidence="8">LPS-assembly lipoprotein LptM</fullName>
    </recommendedName>
</protein>
<evidence type="ECO:0000256" key="9">
    <source>
        <dbReference type="SAM" id="MobiDB-lite"/>
    </source>
</evidence>
<evidence type="ECO:0000256" key="8">
    <source>
        <dbReference type="ARBA" id="ARBA00049730"/>
    </source>
</evidence>
<gene>
    <name evidence="11" type="ORF">M992_0413</name>
</gene>
<dbReference type="Proteomes" id="UP000053226">
    <property type="component" value="Unassembled WGS sequence"/>
</dbReference>
<feature type="chain" id="PRO_5005851216" description="LPS-assembly lipoprotein LptM" evidence="10">
    <location>
        <begin position="24"/>
        <end position="58"/>
    </location>
</feature>
<dbReference type="AlphaFoldDB" id="A0A0N0IC20"/>
<organism evidence="11 12">
    <name type="scientific">Moellerella wisconsensis ATCC 35017</name>
    <dbReference type="NCBI Taxonomy" id="1354267"/>
    <lineage>
        <taxon>Bacteria</taxon>
        <taxon>Pseudomonadati</taxon>
        <taxon>Pseudomonadota</taxon>
        <taxon>Gammaproteobacteria</taxon>
        <taxon>Enterobacterales</taxon>
        <taxon>Morganellaceae</taxon>
        <taxon>Moellerella</taxon>
    </lineage>
</organism>
<dbReference type="NCBIfam" id="NF047847">
    <property type="entry name" value="SS_mature_LptM"/>
    <property type="match status" value="1"/>
</dbReference>
<sequence length="58" mass="6090">MKKQLCGFLALMAVLSLSGCGLKGPLYSPPESLETTHATDSSQTTSSQSLSDDSNIKN</sequence>
<keyword evidence="3" id="KW-0472">Membrane</keyword>
<dbReference type="Pfam" id="PF13627">
    <property type="entry name" value="LptM_cons"/>
    <property type="match status" value="1"/>
</dbReference>
<evidence type="ECO:0000313" key="11">
    <source>
        <dbReference type="EMBL" id="KPD04300.1"/>
    </source>
</evidence>
<dbReference type="OrthoDB" id="7066359at2"/>
<evidence type="ECO:0000313" key="12">
    <source>
        <dbReference type="Proteomes" id="UP000053226"/>
    </source>
</evidence>
<comment type="similarity">
    <text evidence="7">Belongs to the LptM family.</text>
</comment>
<evidence type="ECO:0000256" key="4">
    <source>
        <dbReference type="ARBA" id="ARBA00023139"/>
    </source>
</evidence>
<dbReference type="PROSITE" id="PS51257">
    <property type="entry name" value="PROKAR_LIPOPROTEIN"/>
    <property type="match status" value="1"/>
</dbReference>
<keyword evidence="6" id="KW-0449">Lipoprotein</keyword>
<evidence type="ECO:0000256" key="3">
    <source>
        <dbReference type="ARBA" id="ARBA00023136"/>
    </source>
</evidence>
<dbReference type="EMBL" id="LGAA01000003">
    <property type="protein sequence ID" value="KPD04300.1"/>
    <property type="molecule type" value="Genomic_DNA"/>
</dbReference>
<evidence type="ECO:0000256" key="7">
    <source>
        <dbReference type="ARBA" id="ARBA00049647"/>
    </source>
</evidence>
<dbReference type="RefSeq" id="WP_072057315.1">
    <property type="nucleotide sequence ID" value="NZ_CAWMUS010000003.1"/>
</dbReference>
<feature type="region of interest" description="Disordered" evidence="9">
    <location>
        <begin position="28"/>
        <end position="58"/>
    </location>
</feature>
<dbReference type="GO" id="GO:0009279">
    <property type="term" value="C:cell outer membrane"/>
    <property type="evidence" value="ECO:0007669"/>
    <property type="project" value="UniProtKB-SubCell"/>
</dbReference>
<evidence type="ECO:0000256" key="5">
    <source>
        <dbReference type="ARBA" id="ARBA00023237"/>
    </source>
</evidence>
<keyword evidence="4" id="KW-0564">Palmitate</keyword>
<dbReference type="InterPro" id="IPR032831">
    <property type="entry name" value="LptM_cons"/>
</dbReference>